<dbReference type="EMBL" id="JAIWYP010000003">
    <property type="protein sequence ID" value="KAH3852149.1"/>
    <property type="molecule type" value="Genomic_DNA"/>
</dbReference>
<evidence type="ECO:0000313" key="2">
    <source>
        <dbReference type="EMBL" id="KAH3852149.1"/>
    </source>
</evidence>
<keyword evidence="3" id="KW-1185">Reference proteome</keyword>
<dbReference type="Proteomes" id="UP000828390">
    <property type="component" value="Unassembled WGS sequence"/>
</dbReference>
<evidence type="ECO:0000313" key="3">
    <source>
        <dbReference type="Proteomes" id="UP000828390"/>
    </source>
</evidence>
<feature type="signal peptide" evidence="1">
    <location>
        <begin position="1"/>
        <end position="23"/>
    </location>
</feature>
<feature type="chain" id="PRO_5039107310" description="Secreted protein" evidence="1">
    <location>
        <begin position="24"/>
        <end position="72"/>
    </location>
</feature>
<name>A0A9D4R247_DREPO</name>
<organism evidence="2 3">
    <name type="scientific">Dreissena polymorpha</name>
    <name type="common">Zebra mussel</name>
    <name type="synonym">Mytilus polymorpha</name>
    <dbReference type="NCBI Taxonomy" id="45954"/>
    <lineage>
        <taxon>Eukaryota</taxon>
        <taxon>Metazoa</taxon>
        <taxon>Spiralia</taxon>
        <taxon>Lophotrochozoa</taxon>
        <taxon>Mollusca</taxon>
        <taxon>Bivalvia</taxon>
        <taxon>Autobranchia</taxon>
        <taxon>Heteroconchia</taxon>
        <taxon>Euheterodonta</taxon>
        <taxon>Imparidentia</taxon>
        <taxon>Neoheterodontei</taxon>
        <taxon>Myida</taxon>
        <taxon>Dreissenoidea</taxon>
        <taxon>Dreissenidae</taxon>
        <taxon>Dreissena</taxon>
    </lineage>
</organism>
<protein>
    <recommendedName>
        <fullName evidence="4">Secreted protein</fullName>
    </recommendedName>
</protein>
<evidence type="ECO:0000256" key="1">
    <source>
        <dbReference type="SAM" id="SignalP"/>
    </source>
</evidence>
<proteinExistence type="predicted"/>
<reference evidence="2" key="2">
    <citation type="submission" date="2020-11" db="EMBL/GenBank/DDBJ databases">
        <authorList>
            <person name="McCartney M.A."/>
            <person name="Auch B."/>
            <person name="Kono T."/>
            <person name="Mallez S."/>
            <person name="Becker A."/>
            <person name="Gohl D.M."/>
            <person name="Silverstein K.A.T."/>
            <person name="Koren S."/>
            <person name="Bechman K.B."/>
            <person name="Herman A."/>
            <person name="Abrahante J.E."/>
            <person name="Garbe J."/>
        </authorList>
    </citation>
    <scope>NUCLEOTIDE SEQUENCE</scope>
    <source>
        <strain evidence="2">Duluth1</strain>
        <tissue evidence="2">Whole animal</tissue>
    </source>
</reference>
<comment type="caution">
    <text evidence="2">The sequence shown here is derived from an EMBL/GenBank/DDBJ whole genome shotgun (WGS) entry which is preliminary data.</text>
</comment>
<evidence type="ECO:0008006" key="4">
    <source>
        <dbReference type="Google" id="ProtNLM"/>
    </source>
</evidence>
<dbReference type="AlphaFoldDB" id="A0A9D4R247"/>
<sequence length="72" mass="8017">MKVFRPTLLVEAFSIVITMRGAAVENKNTMKTSPKPMVALIAARRVLTKASFNIFYVGATRTALRIFGMIVR</sequence>
<reference evidence="2" key="1">
    <citation type="journal article" date="2019" name="bioRxiv">
        <title>The Genome of the Zebra Mussel, Dreissena polymorpha: A Resource for Invasive Species Research.</title>
        <authorList>
            <person name="McCartney M.A."/>
            <person name="Auch B."/>
            <person name="Kono T."/>
            <person name="Mallez S."/>
            <person name="Zhang Y."/>
            <person name="Obille A."/>
            <person name="Becker A."/>
            <person name="Abrahante J.E."/>
            <person name="Garbe J."/>
            <person name="Badalamenti J.P."/>
            <person name="Herman A."/>
            <person name="Mangelson H."/>
            <person name="Liachko I."/>
            <person name="Sullivan S."/>
            <person name="Sone E.D."/>
            <person name="Koren S."/>
            <person name="Silverstein K.A.T."/>
            <person name="Beckman K.B."/>
            <person name="Gohl D.M."/>
        </authorList>
    </citation>
    <scope>NUCLEOTIDE SEQUENCE</scope>
    <source>
        <strain evidence="2">Duluth1</strain>
        <tissue evidence="2">Whole animal</tissue>
    </source>
</reference>
<gene>
    <name evidence="2" type="ORF">DPMN_094648</name>
</gene>
<keyword evidence="1" id="KW-0732">Signal</keyword>
<accession>A0A9D4R247</accession>